<sequence>MLNLFKLFSKKSDSKIYEQEAVAEIPPPIIFGENNTIIYKDNNNEIQINNFNYQDYLIGINLHVIGNNNTIIIDSSASFKNSSIKIDYSNNGTLKIEGNSELNNLEIIADLADNFFISFGRDNKVQGGLSIICIEHNSGFISGNECLYSHGIKAISGDGHTILDHSSGQILNKPEHYITIGDHCWIGERVLLTKNTQISDNSIVAMGSIVTKNFLEENIIIGGNPAKIIKENIDWHSCRISDYIREFQ</sequence>
<reference evidence="2 3" key="1">
    <citation type="submission" date="2018-05" db="EMBL/GenBank/DDBJ databases">
        <title>Reference genomes for bee gut microbiota database.</title>
        <authorList>
            <person name="Ellegaard K.M."/>
        </authorList>
    </citation>
    <scope>NUCLEOTIDE SEQUENCE [LARGE SCALE GENOMIC DNA]</scope>
    <source>
        <strain evidence="2 3">ESL0177</strain>
    </source>
</reference>
<comment type="similarity">
    <text evidence="1">Belongs to the transferase hexapeptide repeat family.</text>
</comment>
<dbReference type="InterPro" id="IPR050179">
    <property type="entry name" value="Trans_hexapeptide_repeat"/>
</dbReference>
<proteinExistence type="inferred from homology"/>
<comment type="caution">
    <text evidence="2">The sequence shown here is derived from an EMBL/GenBank/DDBJ whole genome shotgun (WGS) entry which is preliminary data.</text>
</comment>
<dbReference type="Proteomes" id="UP000247483">
    <property type="component" value="Unassembled WGS sequence"/>
</dbReference>
<dbReference type="AlphaFoldDB" id="A0A2V4DZE0"/>
<dbReference type="RefSeq" id="WP_110423270.1">
    <property type="nucleotide sequence ID" value="NZ_QGLP01000004.1"/>
</dbReference>
<dbReference type="Gene3D" id="2.160.10.10">
    <property type="entry name" value="Hexapeptide repeat proteins"/>
    <property type="match status" value="1"/>
</dbReference>
<gene>
    <name evidence="2" type="ORF">DKK79_05965</name>
</gene>
<dbReference type="EMBL" id="QGLP01000004">
    <property type="protein sequence ID" value="PXZ06205.1"/>
    <property type="molecule type" value="Genomic_DNA"/>
</dbReference>
<organism evidence="2 3">
    <name type="scientific">Gilliamella apicola</name>
    <dbReference type="NCBI Taxonomy" id="1196095"/>
    <lineage>
        <taxon>Bacteria</taxon>
        <taxon>Pseudomonadati</taxon>
        <taxon>Pseudomonadota</taxon>
        <taxon>Gammaproteobacteria</taxon>
        <taxon>Orbales</taxon>
        <taxon>Orbaceae</taxon>
        <taxon>Gilliamella</taxon>
    </lineage>
</organism>
<dbReference type="PANTHER" id="PTHR43300">
    <property type="entry name" value="ACETYLTRANSFERASE"/>
    <property type="match status" value="1"/>
</dbReference>
<name>A0A2V4DZE0_9GAMM</name>
<dbReference type="InterPro" id="IPR011004">
    <property type="entry name" value="Trimer_LpxA-like_sf"/>
</dbReference>
<evidence type="ECO:0000313" key="3">
    <source>
        <dbReference type="Proteomes" id="UP000247483"/>
    </source>
</evidence>
<evidence type="ECO:0000313" key="2">
    <source>
        <dbReference type="EMBL" id="PXZ06205.1"/>
    </source>
</evidence>
<dbReference type="SUPFAM" id="SSF51161">
    <property type="entry name" value="Trimeric LpxA-like enzymes"/>
    <property type="match status" value="1"/>
</dbReference>
<evidence type="ECO:0008006" key="4">
    <source>
        <dbReference type="Google" id="ProtNLM"/>
    </source>
</evidence>
<evidence type="ECO:0000256" key="1">
    <source>
        <dbReference type="ARBA" id="ARBA00007274"/>
    </source>
</evidence>
<protein>
    <recommendedName>
        <fullName evidence="4">Acyltransferase</fullName>
    </recommendedName>
</protein>
<accession>A0A2V4DZE0</accession>
<dbReference type="PANTHER" id="PTHR43300:SF11">
    <property type="entry name" value="ACETYLTRANSFERASE RV3034C-RELATED"/>
    <property type="match status" value="1"/>
</dbReference>